<reference evidence="2" key="1">
    <citation type="journal article" date="2012" name="PLoS Genet.">
        <title>The genomes of the fungal plant pathogens Cladosporium fulvum and Dothistroma septosporum reveal adaptation to different hosts and lifestyles but also signatures of common ancestry.</title>
        <authorList>
            <person name="de Wit P.J.G.M."/>
            <person name="van der Burgt A."/>
            <person name="Oekmen B."/>
            <person name="Stergiopoulos I."/>
            <person name="Abd-Elsalam K.A."/>
            <person name="Aerts A.L."/>
            <person name="Bahkali A.H."/>
            <person name="Beenen H.G."/>
            <person name="Chettri P."/>
            <person name="Cox M.P."/>
            <person name="Datema E."/>
            <person name="de Vries R.P."/>
            <person name="Dhillon B."/>
            <person name="Ganley A.R."/>
            <person name="Griffiths S.A."/>
            <person name="Guo Y."/>
            <person name="Hamelin R.C."/>
            <person name="Henrissat B."/>
            <person name="Kabir M.S."/>
            <person name="Jashni M.K."/>
            <person name="Kema G."/>
            <person name="Klaubauf S."/>
            <person name="Lapidus A."/>
            <person name="Levasseur A."/>
            <person name="Lindquist E."/>
            <person name="Mehrabi R."/>
            <person name="Ohm R.A."/>
            <person name="Owen T.J."/>
            <person name="Salamov A."/>
            <person name="Schwelm A."/>
            <person name="Schijlen E."/>
            <person name="Sun H."/>
            <person name="van den Burg H.A."/>
            <person name="van Ham R.C.H.J."/>
            <person name="Zhang S."/>
            <person name="Goodwin S.B."/>
            <person name="Grigoriev I.V."/>
            <person name="Collemare J."/>
            <person name="Bradshaw R.E."/>
        </authorList>
    </citation>
    <scope>NUCLEOTIDE SEQUENCE [LARGE SCALE GENOMIC DNA]</scope>
    <source>
        <strain evidence="2">NZE10 / CBS 128990</strain>
    </source>
</reference>
<gene>
    <name evidence="1" type="ORF">DOTSEDRAFT_33854</name>
</gene>
<protein>
    <submittedName>
        <fullName evidence="1">Uncharacterized protein</fullName>
    </submittedName>
</protein>
<dbReference type="AlphaFoldDB" id="N1PSH6"/>
<evidence type="ECO:0000313" key="1">
    <source>
        <dbReference type="EMBL" id="EME45320.1"/>
    </source>
</evidence>
<dbReference type="HOGENOM" id="CLU_868852_0_0_1"/>
<dbReference type="EMBL" id="KB446538">
    <property type="protein sequence ID" value="EME45320.1"/>
    <property type="molecule type" value="Genomic_DNA"/>
</dbReference>
<organism evidence="1 2">
    <name type="scientific">Dothistroma septosporum (strain NZE10 / CBS 128990)</name>
    <name type="common">Red band needle blight fungus</name>
    <name type="synonym">Mycosphaerella pini</name>
    <dbReference type="NCBI Taxonomy" id="675120"/>
    <lineage>
        <taxon>Eukaryota</taxon>
        <taxon>Fungi</taxon>
        <taxon>Dikarya</taxon>
        <taxon>Ascomycota</taxon>
        <taxon>Pezizomycotina</taxon>
        <taxon>Dothideomycetes</taxon>
        <taxon>Dothideomycetidae</taxon>
        <taxon>Mycosphaerellales</taxon>
        <taxon>Mycosphaerellaceae</taxon>
        <taxon>Dothistroma</taxon>
    </lineage>
</organism>
<dbReference type="OrthoDB" id="3625729at2759"/>
<accession>N1PSH6</accession>
<sequence>MSGTAICQIHATANRLRESGTNPIFPPSCVLTSSRAFRNLLSSFSSPRGKTHSNLVASLGNYYDPAMDMIDNNSDIFEELPTYESLHHGVTASKTSTDLAFTHFDSHFPDRCLPPDLNYFVRFENEPSIWKLLIGPSMTNATIHHNPDPLRKKRYRIVYPPHYEDVYLHKLTWAASADNLPRYHVELFGAKRYEPEPIVILGPTDHGSVVTNEAKNNATAYAPKVLSRIGDEVTQMTRFAVFCEMEYFSWDWGCKTAAAKQDMETLICKAKKQCVRTALLVKKLEKYVDYIEKTVEYAKALRVMRKSILEANIRLARLRL</sequence>
<dbReference type="eggNOG" id="ENOG502R935">
    <property type="taxonomic scope" value="Eukaryota"/>
</dbReference>
<dbReference type="Proteomes" id="UP000016933">
    <property type="component" value="Unassembled WGS sequence"/>
</dbReference>
<proteinExistence type="predicted"/>
<evidence type="ECO:0000313" key="2">
    <source>
        <dbReference type="Proteomes" id="UP000016933"/>
    </source>
</evidence>
<reference evidence="1 2" key="2">
    <citation type="journal article" date="2012" name="PLoS Pathog.">
        <title>Diverse lifestyles and strategies of plant pathogenesis encoded in the genomes of eighteen Dothideomycetes fungi.</title>
        <authorList>
            <person name="Ohm R.A."/>
            <person name="Feau N."/>
            <person name="Henrissat B."/>
            <person name="Schoch C.L."/>
            <person name="Horwitz B.A."/>
            <person name="Barry K.W."/>
            <person name="Condon B.J."/>
            <person name="Copeland A.C."/>
            <person name="Dhillon B."/>
            <person name="Glaser F."/>
            <person name="Hesse C.N."/>
            <person name="Kosti I."/>
            <person name="LaButti K."/>
            <person name="Lindquist E.A."/>
            <person name="Lucas S."/>
            <person name="Salamov A.A."/>
            <person name="Bradshaw R.E."/>
            <person name="Ciuffetti L."/>
            <person name="Hamelin R.C."/>
            <person name="Kema G.H.J."/>
            <person name="Lawrence C."/>
            <person name="Scott J.A."/>
            <person name="Spatafora J.W."/>
            <person name="Turgeon B.G."/>
            <person name="de Wit P.J.G.M."/>
            <person name="Zhong S."/>
            <person name="Goodwin S.B."/>
            <person name="Grigoriev I.V."/>
        </authorList>
    </citation>
    <scope>NUCLEOTIDE SEQUENCE [LARGE SCALE GENOMIC DNA]</scope>
    <source>
        <strain evidence="2">NZE10 / CBS 128990</strain>
    </source>
</reference>
<keyword evidence="2" id="KW-1185">Reference proteome</keyword>
<name>N1PSH6_DOTSN</name>